<accession>A0A238KI69</accession>
<proteinExistence type="predicted"/>
<evidence type="ECO:0000313" key="2">
    <source>
        <dbReference type="Proteomes" id="UP000202922"/>
    </source>
</evidence>
<dbReference type="EMBL" id="FXYE01000002">
    <property type="protein sequence ID" value="SMX42357.1"/>
    <property type="molecule type" value="Genomic_DNA"/>
</dbReference>
<reference evidence="2" key="1">
    <citation type="submission" date="2017-05" db="EMBL/GenBank/DDBJ databases">
        <authorList>
            <person name="Rodrigo-Torres L."/>
            <person name="Arahal R. D."/>
            <person name="Lucena T."/>
        </authorList>
    </citation>
    <scope>NUCLEOTIDE SEQUENCE [LARGE SCALE GENOMIC DNA]</scope>
    <source>
        <strain evidence="2">CECT 8621</strain>
    </source>
</reference>
<protein>
    <submittedName>
        <fullName evidence="1">Uncharacterized protein</fullName>
    </submittedName>
</protein>
<dbReference type="Proteomes" id="UP000202922">
    <property type="component" value="Unassembled WGS sequence"/>
</dbReference>
<keyword evidence="2" id="KW-1185">Reference proteome</keyword>
<sequence>MGRNSKQDLVIIVSLQVYGVVVWAKEHSSTAIVWCSDGNRLAYIEKDVTEKDGVCWPSTGDLVLMTIREEGKLRYCDKVRLVERNYNPDVARLIRKIKGNHQAASQTNFDSNPLTDYQKKSVDKALLASANTNGSPRPLSTKPRLGKALRRPFARLRLGQEGA</sequence>
<name>A0A238KI69_9RHOB</name>
<organism evidence="1 2">
    <name type="scientific">Actibacterium lipolyticum</name>
    <dbReference type="NCBI Taxonomy" id="1524263"/>
    <lineage>
        <taxon>Bacteria</taxon>
        <taxon>Pseudomonadati</taxon>
        <taxon>Pseudomonadota</taxon>
        <taxon>Alphaproteobacteria</taxon>
        <taxon>Rhodobacterales</taxon>
        <taxon>Roseobacteraceae</taxon>
        <taxon>Actibacterium</taxon>
    </lineage>
</organism>
<dbReference type="AlphaFoldDB" id="A0A238KI69"/>
<evidence type="ECO:0000313" key="1">
    <source>
        <dbReference type="EMBL" id="SMX42357.1"/>
    </source>
</evidence>
<gene>
    <name evidence="1" type="ORF">COL8621_01949</name>
</gene>